<gene>
    <name evidence="1" type="ORF">AVEN_241889_1</name>
</gene>
<dbReference type="Proteomes" id="UP000499080">
    <property type="component" value="Unassembled WGS sequence"/>
</dbReference>
<dbReference type="EMBL" id="BGPR01065204">
    <property type="protein sequence ID" value="GBO40038.1"/>
    <property type="molecule type" value="Genomic_DNA"/>
</dbReference>
<evidence type="ECO:0000313" key="1">
    <source>
        <dbReference type="EMBL" id="GBO40038.1"/>
    </source>
</evidence>
<name>A0A4Y2WTC7_ARAVE</name>
<evidence type="ECO:0000313" key="2">
    <source>
        <dbReference type="Proteomes" id="UP000499080"/>
    </source>
</evidence>
<accession>A0A4Y2WTC7</accession>
<dbReference type="AlphaFoldDB" id="A0A4Y2WTC7"/>
<comment type="caution">
    <text evidence="1">The sequence shown here is derived from an EMBL/GenBank/DDBJ whole genome shotgun (WGS) entry which is preliminary data.</text>
</comment>
<reference evidence="1 2" key="1">
    <citation type="journal article" date="2019" name="Sci. Rep.">
        <title>Orb-weaving spider Araneus ventricosus genome elucidates the spidroin gene catalogue.</title>
        <authorList>
            <person name="Kono N."/>
            <person name="Nakamura H."/>
            <person name="Ohtoshi R."/>
            <person name="Moran D.A.P."/>
            <person name="Shinohara A."/>
            <person name="Yoshida Y."/>
            <person name="Fujiwara M."/>
            <person name="Mori M."/>
            <person name="Tomita M."/>
            <person name="Arakawa K."/>
        </authorList>
    </citation>
    <scope>NUCLEOTIDE SEQUENCE [LARGE SCALE GENOMIC DNA]</scope>
</reference>
<protein>
    <submittedName>
        <fullName evidence="1">Uncharacterized protein</fullName>
    </submittedName>
</protein>
<sequence length="94" mass="11350">MRGMARKAAQQRVVQEWYSCRERCHAAPHARAVLQAKCCCYAASERYREERWCFKHGSRHEGVVYKSRQLIKRKLPWDRRRTTGQYRRSIPPDR</sequence>
<proteinExistence type="predicted"/>
<organism evidence="1 2">
    <name type="scientific">Araneus ventricosus</name>
    <name type="common">Orbweaver spider</name>
    <name type="synonym">Epeira ventricosa</name>
    <dbReference type="NCBI Taxonomy" id="182803"/>
    <lineage>
        <taxon>Eukaryota</taxon>
        <taxon>Metazoa</taxon>
        <taxon>Ecdysozoa</taxon>
        <taxon>Arthropoda</taxon>
        <taxon>Chelicerata</taxon>
        <taxon>Arachnida</taxon>
        <taxon>Araneae</taxon>
        <taxon>Araneomorphae</taxon>
        <taxon>Entelegynae</taxon>
        <taxon>Araneoidea</taxon>
        <taxon>Araneidae</taxon>
        <taxon>Araneus</taxon>
    </lineage>
</organism>
<keyword evidence="2" id="KW-1185">Reference proteome</keyword>